<keyword evidence="1" id="KW-0472">Membrane</keyword>
<dbReference type="EMBL" id="PFAL01000021">
    <property type="protein sequence ID" value="PIR95439.1"/>
    <property type="molecule type" value="Genomic_DNA"/>
</dbReference>
<evidence type="ECO:0000313" key="3">
    <source>
        <dbReference type="Proteomes" id="UP000229972"/>
    </source>
</evidence>
<sequence length="91" mass="10470">MLILNPLFTHKNTLREISKFTSGLVLGDFLCGTWLYLGGYLPMTFWGLTFDARMVAGGMVFDALLFALLIHYGWRMADRSRSSKEKTFHKF</sequence>
<keyword evidence="1" id="KW-0812">Transmembrane</keyword>
<protein>
    <submittedName>
        <fullName evidence="2">Uncharacterized protein</fullName>
    </submittedName>
</protein>
<gene>
    <name evidence="2" type="ORF">COT93_02345</name>
</gene>
<dbReference type="Proteomes" id="UP000229972">
    <property type="component" value="Unassembled WGS sequence"/>
</dbReference>
<feature type="transmembrane region" description="Helical" evidence="1">
    <location>
        <begin position="54"/>
        <end position="74"/>
    </location>
</feature>
<name>A0A2H0VAP6_9BACT</name>
<accession>A0A2H0VAP6</accession>
<proteinExistence type="predicted"/>
<feature type="transmembrane region" description="Helical" evidence="1">
    <location>
        <begin position="20"/>
        <end position="42"/>
    </location>
</feature>
<evidence type="ECO:0000256" key="1">
    <source>
        <dbReference type="SAM" id="Phobius"/>
    </source>
</evidence>
<dbReference type="AlphaFoldDB" id="A0A2H0VAP6"/>
<organism evidence="2 3">
    <name type="scientific">Candidatus Falkowbacteria bacterium CG10_big_fil_rev_8_21_14_0_10_37_18</name>
    <dbReference type="NCBI Taxonomy" id="1974562"/>
    <lineage>
        <taxon>Bacteria</taxon>
        <taxon>Candidatus Falkowiibacteriota</taxon>
    </lineage>
</organism>
<keyword evidence="1" id="KW-1133">Transmembrane helix</keyword>
<comment type="caution">
    <text evidence="2">The sequence shown here is derived from an EMBL/GenBank/DDBJ whole genome shotgun (WGS) entry which is preliminary data.</text>
</comment>
<evidence type="ECO:0000313" key="2">
    <source>
        <dbReference type="EMBL" id="PIR95439.1"/>
    </source>
</evidence>
<reference evidence="3" key="1">
    <citation type="submission" date="2017-09" db="EMBL/GenBank/DDBJ databases">
        <title>Depth-based differentiation of microbial function through sediment-hosted aquifers and enrichment of novel symbionts in the deep terrestrial subsurface.</title>
        <authorList>
            <person name="Probst A.J."/>
            <person name="Ladd B."/>
            <person name="Jarett J.K."/>
            <person name="Geller-Mcgrath D.E."/>
            <person name="Sieber C.M.K."/>
            <person name="Emerson J.B."/>
            <person name="Anantharaman K."/>
            <person name="Thomas B.C."/>
            <person name="Malmstrom R."/>
            <person name="Stieglmeier M."/>
            <person name="Klingl A."/>
            <person name="Woyke T."/>
            <person name="Ryan C.M."/>
            <person name="Banfield J.F."/>
        </authorList>
    </citation>
    <scope>NUCLEOTIDE SEQUENCE [LARGE SCALE GENOMIC DNA]</scope>
</reference>